<evidence type="ECO:0000256" key="5">
    <source>
        <dbReference type="ARBA" id="ARBA00022815"/>
    </source>
</evidence>
<evidence type="ECO:0000256" key="7">
    <source>
        <dbReference type="PIRSR" id="PIRSR001815-50"/>
    </source>
</evidence>
<organism evidence="10 11">
    <name type="scientific">Tetraodon nigroviridis</name>
    <name type="common">Spotted green pufferfish</name>
    <name type="synonym">Chelonodon nigroviridis</name>
    <dbReference type="NCBI Taxonomy" id="99883"/>
    <lineage>
        <taxon>Eukaryota</taxon>
        <taxon>Metazoa</taxon>
        <taxon>Chordata</taxon>
        <taxon>Craniata</taxon>
        <taxon>Vertebrata</taxon>
        <taxon>Euteleostomi</taxon>
        <taxon>Actinopterygii</taxon>
        <taxon>Neopterygii</taxon>
        <taxon>Teleostei</taxon>
        <taxon>Neoteleostei</taxon>
        <taxon>Acanthomorphata</taxon>
        <taxon>Eupercaria</taxon>
        <taxon>Tetraodontiformes</taxon>
        <taxon>Tetradontoidea</taxon>
        <taxon>Tetraodontidae</taxon>
        <taxon>Tetraodon</taxon>
    </lineage>
</organism>
<feature type="disulfide bond" evidence="7">
    <location>
        <begin position="106"/>
        <end position="111"/>
    </location>
</feature>
<gene>
    <name evidence="9" type="primary">AVP</name>
</gene>
<dbReference type="EMBL" id="KT235796">
    <property type="protein sequence ID" value="ALD51579.1"/>
    <property type="molecule type" value="mRNA"/>
</dbReference>
<keyword evidence="3" id="KW-0372">Hormone</keyword>
<feature type="disulfide bond" evidence="7">
    <location>
        <begin position="92"/>
        <end position="105"/>
    </location>
</feature>
<dbReference type="PROSITE" id="PS51257">
    <property type="entry name" value="PROKAR_LIPOPROTEIN"/>
    <property type="match status" value="1"/>
</dbReference>
<evidence type="ECO:0000313" key="10">
    <source>
        <dbReference type="Ensembl" id="ENSTNIP00000019783.1"/>
    </source>
</evidence>
<dbReference type="PIRSF" id="PIRSF001815">
    <property type="entry name" value="Nonapeptide_hormone_precursor"/>
    <property type="match status" value="1"/>
</dbReference>
<dbReference type="PANTHER" id="PTHR11681:SF13">
    <property type="entry name" value="VASOPRESSIN-NEUROPHYSIN 2-COPEPTIN PRECURSOR"/>
    <property type="match status" value="1"/>
</dbReference>
<dbReference type="Proteomes" id="UP000007303">
    <property type="component" value="Unassembled WGS sequence"/>
</dbReference>
<sequence length="152" mass="15852">MPRFALLLSLLGLLSLSSACYIQNCPRGGKRALPETGTRQCLSCGPRDRGRCFGPGICCGEGLGCLMGSPETARCAEENYLLTPCQPGGRACGPEGGRCAVSGLCCNSESCMVDPDCLEPEALEPGDSLAAGSPAELLLRLLHVSSRGQPEY</sequence>
<dbReference type="InterPro" id="IPR022423">
    <property type="entry name" value="Neurohypophysial_hormone_CS"/>
</dbReference>
<keyword evidence="6 7" id="KW-1015">Disulfide bond</keyword>
<proteinExistence type="evidence at transcript level"/>
<dbReference type="HOGENOM" id="CLU_125770_0_0_1"/>
<dbReference type="SUPFAM" id="SSF49606">
    <property type="entry name" value="Neurophysin II"/>
    <property type="match status" value="1"/>
</dbReference>
<keyword evidence="11" id="KW-1185">Reference proteome</keyword>
<dbReference type="Pfam" id="PF00220">
    <property type="entry name" value="Hormone_4"/>
    <property type="match status" value="1"/>
</dbReference>
<dbReference type="Pfam" id="PF00184">
    <property type="entry name" value="Hormone_5"/>
    <property type="match status" value="1"/>
</dbReference>
<feature type="disulfide bond" evidence="7">
    <location>
        <begin position="59"/>
        <end position="65"/>
    </location>
</feature>
<reference evidence="9" key="2">
    <citation type="journal article" date="2015" name="Mol. Biol. Evol.">
        <title>Prevertebrate Local Gene Duplication Facilitated Expansion of the Neuropeptide GPCR Superfamily.</title>
        <authorList>
            <person name="Yun S."/>
            <person name="Furlong M."/>
            <person name="Sim M."/>
            <person name="Cho M."/>
            <person name="Park S."/>
            <person name="Cho E.B."/>
            <person name="Reyes-Alcaraz A."/>
            <person name="Hwang J.I."/>
            <person name="Kim J."/>
            <person name="Seong J.Y."/>
        </authorList>
    </citation>
    <scope>NUCLEOTIDE SEQUENCE</scope>
</reference>
<feature type="disulfide bond" evidence="7">
    <location>
        <begin position="44"/>
        <end position="58"/>
    </location>
</feature>
<feature type="signal peptide" evidence="8">
    <location>
        <begin position="1"/>
        <end position="19"/>
    </location>
</feature>
<evidence type="ECO:0000256" key="2">
    <source>
        <dbReference type="ARBA" id="ARBA00022685"/>
    </source>
</evidence>
<feature type="disulfide bond" evidence="7">
    <location>
        <begin position="99"/>
        <end position="117"/>
    </location>
</feature>
<keyword evidence="4 8" id="KW-0732">Signal</keyword>
<evidence type="ECO:0000256" key="1">
    <source>
        <dbReference type="ARBA" id="ARBA00007369"/>
    </source>
</evidence>
<dbReference type="AlphaFoldDB" id="H3DGY9"/>
<name>H3DGY9_TETNG</name>
<dbReference type="Gene3D" id="2.60.9.10">
    <property type="entry name" value="Neurohypophysial hormone domain"/>
    <property type="match status" value="1"/>
</dbReference>
<reference evidence="10" key="3">
    <citation type="submission" date="2025-05" db="UniProtKB">
        <authorList>
            <consortium name="Ensembl"/>
        </authorList>
    </citation>
    <scope>IDENTIFICATION</scope>
</reference>
<evidence type="ECO:0000256" key="6">
    <source>
        <dbReference type="ARBA" id="ARBA00023157"/>
    </source>
</evidence>
<accession>H3DGY9</accession>
<dbReference type="OMA" id="NDESCVS"/>
<dbReference type="GO" id="GO:0005185">
    <property type="term" value="F:neurohypophyseal hormone activity"/>
    <property type="evidence" value="ECO:0007669"/>
    <property type="project" value="InterPro"/>
</dbReference>
<feature type="disulfide bond" evidence="7">
    <location>
        <begin position="52"/>
        <end position="75"/>
    </location>
</feature>
<evidence type="ECO:0000256" key="3">
    <source>
        <dbReference type="ARBA" id="ARBA00022702"/>
    </source>
</evidence>
<comment type="similarity">
    <text evidence="1">Belongs to the vasopressin/oxytocin family.</text>
</comment>
<keyword evidence="5" id="KW-0027">Amidation</keyword>
<reference evidence="11" key="1">
    <citation type="journal article" date="2004" name="Nature">
        <title>Genome duplication in the teleost fish Tetraodon nigroviridis reveals the early vertebrate proto-karyotype.</title>
        <authorList>
            <person name="Jaillon O."/>
            <person name="Aury J.-M."/>
            <person name="Brunet F."/>
            <person name="Petit J.-L."/>
            <person name="Stange-Thomann N."/>
            <person name="Mauceli E."/>
            <person name="Bouneau L."/>
            <person name="Fischer C."/>
            <person name="Ozouf-Costaz C."/>
            <person name="Bernot A."/>
            <person name="Nicaud S."/>
            <person name="Jaffe D."/>
            <person name="Fisher S."/>
            <person name="Lutfalla G."/>
            <person name="Dossat C."/>
            <person name="Segurens B."/>
            <person name="Dasilva C."/>
            <person name="Salanoubat M."/>
            <person name="Levy M."/>
            <person name="Boudet N."/>
            <person name="Castellano S."/>
            <person name="Anthouard V."/>
            <person name="Jubin C."/>
            <person name="Castelli V."/>
            <person name="Katinka M."/>
            <person name="Vacherie B."/>
            <person name="Biemont C."/>
            <person name="Skalli Z."/>
            <person name="Cattolico L."/>
            <person name="Poulain J."/>
            <person name="De Berardinis V."/>
            <person name="Cruaud C."/>
            <person name="Duprat S."/>
            <person name="Brottier P."/>
            <person name="Coutanceau J.-P."/>
            <person name="Gouzy J."/>
            <person name="Parra G."/>
            <person name="Lardier G."/>
            <person name="Chapple C."/>
            <person name="McKernan K.J."/>
            <person name="McEwan P."/>
            <person name="Bosak S."/>
            <person name="Kellis M."/>
            <person name="Volff J.-N."/>
            <person name="Guigo R."/>
            <person name="Zody M.C."/>
            <person name="Mesirov J."/>
            <person name="Lindblad-Toh K."/>
            <person name="Birren B."/>
            <person name="Nusbaum C."/>
            <person name="Kahn D."/>
            <person name="Robinson-Rechavi M."/>
            <person name="Laudet V."/>
            <person name="Schachter V."/>
            <person name="Quetier F."/>
            <person name="Saurin W."/>
            <person name="Scarpelli C."/>
            <person name="Wincker P."/>
            <person name="Lander E.S."/>
            <person name="Weissenbach J."/>
            <person name="Roest Crollius H."/>
        </authorList>
    </citation>
    <scope>NUCLEOTIDE SEQUENCE [LARGE SCALE GENOMIC DNA]</scope>
</reference>
<evidence type="ECO:0000256" key="8">
    <source>
        <dbReference type="SAM" id="SignalP"/>
    </source>
</evidence>
<dbReference type="PROSITE" id="PS00264">
    <property type="entry name" value="NEUROHYPOPHYS_HORM"/>
    <property type="match status" value="1"/>
</dbReference>
<dbReference type="InterPro" id="IPR036387">
    <property type="entry name" value="Neurhyp_horm_dom_sf"/>
</dbReference>
<feature type="disulfide bond" evidence="7">
    <location>
        <begin position="41"/>
        <end position="85"/>
    </location>
</feature>
<feature type="chain" id="PRO_5014093690" evidence="8">
    <location>
        <begin position="20"/>
        <end position="152"/>
    </location>
</feature>
<dbReference type="FunFam" id="2.60.9.10:FF:000001">
    <property type="entry name" value="oxytocin-neurophysin 1"/>
    <property type="match status" value="1"/>
</dbReference>
<dbReference type="Ensembl" id="ENSTNIT00000020013.1">
    <property type="protein sequence ID" value="ENSTNIP00000019783.1"/>
    <property type="gene ID" value="ENSTNIG00000016676.1"/>
</dbReference>
<keyword evidence="2" id="KW-0165">Cleavage on pair of basic residues</keyword>
<dbReference type="STRING" id="99883.ENSTNIP00000019783"/>
<feature type="disulfide bond" evidence="7">
    <location>
        <begin position="20"/>
        <end position="25"/>
    </location>
</feature>
<dbReference type="PANTHER" id="PTHR11681">
    <property type="entry name" value="NEUROPHYSIN"/>
    <property type="match status" value="1"/>
</dbReference>
<dbReference type="SMART" id="SM00003">
    <property type="entry name" value="NH"/>
    <property type="match status" value="1"/>
</dbReference>
<dbReference type="GO" id="GO:0005615">
    <property type="term" value="C:extracellular space"/>
    <property type="evidence" value="ECO:0007669"/>
    <property type="project" value="TreeGrafter"/>
</dbReference>
<evidence type="ECO:0000313" key="11">
    <source>
        <dbReference type="Proteomes" id="UP000007303"/>
    </source>
</evidence>
<dbReference type="GeneTree" id="ENSGT00390000004511"/>
<protein>
    <submittedName>
        <fullName evidence="9 10">Arginine vasopressin</fullName>
    </submittedName>
</protein>
<dbReference type="PRINTS" id="PR00831">
    <property type="entry name" value="NEUROPHYSIN"/>
</dbReference>
<evidence type="ECO:0000313" key="9">
    <source>
        <dbReference type="EMBL" id="ALD51579.1"/>
    </source>
</evidence>
<dbReference type="GO" id="GO:0030141">
    <property type="term" value="C:secretory granule"/>
    <property type="evidence" value="ECO:0007669"/>
    <property type="project" value="TreeGrafter"/>
</dbReference>
<dbReference type="InterPro" id="IPR000981">
    <property type="entry name" value="Neurhyp_horm"/>
</dbReference>
<evidence type="ECO:0000256" key="4">
    <source>
        <dbReference type="ARBA" id="ARBA00022729"/>
    </source>
</evidence>